<dbReference type="Proteomes" id="UP000654345">
    <property type="component" value="Unassembled WGS sequence"/>
</dbReference>
<evidence type="ECO:0000259" key="1">
    <source>
        <dbReference type="PROSITE" id="PS50943"/>
    </source>
</evidence>
<dbReference type="Pfam" id="PF13424">
    <property type="entry name" value="TPR_12"/>
    <property type="match status" value="2"/>
</dbReference>
<dbReference type="PRINTS" id="PR00364">
    <property type="entry name" value="DISEASERSIST"/>
</dbReference>
<dbReference type="RefSeq" id="WP_201373685.1">
    <property type="nucleotide sequence ID" value="NZ_BNJG01000002.1"/>
</dbReference>
<dbReference type="InterPro" id="IPR019734">
    <property type="entry name" value="TPR_rpt"/>
</dbReference>
<dbReference type="InterPro" id="IPR011990">
    <property type="entry name" value="TPR-like_helical_dom_sf"/>
</dbReference>
<dbReference type="Pfam" id="PF13374">
    <property type="entry name" value="TPR_10"/>
    <property type="match status" value="1"/>
</dbReference>
<dbReference type="Gene3D" id="1.25.40.10">
    <property type="entry name" value="Tetratricopeptide repeat domain"/>
    <property type="match status" value="2"/>
</dbReference>
<feature type="domain" description="HTH cro/C1-type" evidence="1">
    <location>
        <begin position="12"/>
        <end position="67"/>
    </location>
</feature>
<dbReference type="PROSITE" id="PS50943">
    <property type="entry name" value="HTH_CROC1"/>
    <property type="match status" value="1"/>
</dbReference>
<organism evidence="2 3">
    <name type="scientific">Ktedonobacter robiniae</name>
    <dbReference type="NCBI Taxonomy" id="2778365"/>
    <lineage>
        <taxon>Bacteria</taxon>
        <taxon>Bacillati</taxon>
        <taxon>Chloroflexota</taxon>
        <taxon>Ktedonobacteria</taxon>
        <taxon>Ktedonobacterales</taxon>
        <taxon>Ktedonobacteraceae</taxon>
        <taxon>Ktedonobacter</taxon>
    </lineage>
</organism>
<dbReference type="SMART" id="SM00028">
    <property type="entry name" value="TPR"/>
    <property type="match status" value="5"/>
</dbReference>
<dbReference type="SMART" id="SM00530">
    <property type="entry name" value="HTH_XRE"/>
    <property type="match status" value="1"/>
</dbReference>
<dbReference type="CDD" id="cd00093">
    <property type="entry name" value="HTH_XRE"/>
    <property type="match status" value="1"/>
</dbReference>
<dbReference type="InterPro" id="IPR027417">
    <property type="entry name" value="P-loop_NTPase"/>
</dbReference>
<dbReference type="InterPro" id="IPR056681">
    <property type="entry name" value="DUF7779"/>
</dbReference>
<evidence type="ECO:0000313" key="2">
    <source>
        <dbReference type="EMBL" id="GHO57268.1"/>
    </source>
</evidence>
<dbReference type="Gene3D" id="1.10.260.40">
    <property type="entry name" value="lambda repressor-like DNA-binding domains"/>
    <property type="match status" value="1"/>
</dbReference>
<dbReference type="InterPro" id="IPR053137">
    <property type="entry name" value="NLR-like"/>
</dbReference>
<reference evidence="2 3" key="1">
    <citation type="journal article" date="2021" name="Int. J. Syst. Evol. Microbiol.">
        <title>Reticulibacter mediterranei gen. nov., sp. nov., within the new family Reticulibacteraceae fam. nov., and Ktedonospora formicarum gen. nov., sp. nov., Ktedonobacter robiniae sp. nov., Dictyobacter formicarum sp. nov. and Dictyobacter arantiisoli sp. nov., belonging to the class Ktedonobacteria.</title>
        <authorList>
            <person name="Yabe S."/>
            <person name="Zheng Y."/>
            <person name="Wang C.M."/>
            <person name="Sakai Y."/>
            <person name="Abe K."/>
            <person name="Yokota A."/>
            <person name="Donadio S."/>
            <person name="Cavaletti L."/>
            <person name="Monciardini P."/>
        </authorList>
    </citation>
    <scope>NUCLEOTIDE SEQUENCE [LARGE SCALE GENOMIC DNA]</scope>
    <source>
        <strain evidence="2 3">SOSP1-30</strain>
    </source>
</reference>
<accession>A0ABQ3UWX4</accession>
<gene>
    <name evidence="2" type="ORF">KSB_57430</name>
</gene>
<dbReference type="Pfam" id="PF25000">
    <property type="entry name" value="DUF7779"/>
    <property type="match status" value="1"/>
</dbReference>
<dbReference type="SUPFAM" id="SSF52540">
    <property type="entry name" value="P-loop containing nucleoside triphosphate hydrolases"/>
    <property type="match status" value="1"/>
</dbReference>
<dbReference type="SUPFAM" id="SSF47413">
    <property type="entry name" value="lambda repressor-like DNA-binding domains"/>
    <property type="match status" value="1"/>
</dbReference>
<name>A0ABQ3UWX4_9CHLR</name>
<protein>
    <recommendedName>
        <fullName evidence="1">HTH cro/C1-type domain-containing protein</fullName>
    </recommendedName>
</protein>
<dbReference type="InterPro" id="IPR010982">
    <property type="entry name" value="Lambda_DNA-bd_dom_sf"/>
</dbReference>
<dbReference type="PANTHER" id="PTHR46082">
    <property type="entry name" value="ATP/GTP-BINDING PROTEIN-RELATED"/>
    <property type="match status" value="1"/>
</dbReference>
<comment type="caution">
    <text evidence="2">The sequence shown here is derived from an EMBL/GenBank/DDBJ whole genome shotgun (WGS) entry which is preliminary data.</text>
</comment>
<sequence length="749" mass="84939">MKSAKAVPNHVLRRERELRGWSQGYVAEQIHAPAPSYIYRWEKGLAFPSPYYRERLCTLFQKDAQELGFLDIPIPTPPSLVLMPSSPEHERSVAIQPWFLPYQRNPFFTGREALLSDLYDTFFKRKGSSLSYIQAITGLGGMGKTQAAVEYAYCYRDAYNAVLWLQAETHNDLNSSCMALNDLLRPPHYRGGQEEDAIGLFKLWLQRHENWLVILDNVEDFSLLQAILPTQPLGHVLLTTRTQFTGCFAHCVHLEKLGNVEGALMLLRRAKHIDREELPEQAALSRYPLALELAAFLDGLPLALDQAGAYIEETGCSLEEYLAHYRVQSPELLARRGLSSVDHPNSVEATFALAFERLEQQHPLAAELLHLCAFFHPHAIPQEFLLEASSLQPGLQPLADNPRLLDEVLVSLRASSLVKRNGSTQTFAMHSLVQTVLRNRATVNQQCQLAELVVTIVGRLFPDPEDIQNWELCQRYLHQALNCTLYIEQWNMASSETANLLSRIATYVWKHASCNLAEKLLKQLLVMRRQLEEPLAEAECLNNLAVLYQYQRRFRQAELLHLCALAMREQVLGSEHLEVVESLLNLGALYIEQERVSLAEPLCLRALHICEQLPDPMAPELARALNFTGRLYGLQGKYKEGEVLFKRVLKIRERKLGKKHPLVALALHDLARLYVRAGQLYKGERLFQQSLTTYEQALGAGNPYVAQVLKNYASLLCTMGRNDEAAKLQRRALGIQATHEQGEALRASK</sequence>
<dbReference type="Gene3D" id="3.40.50.300">
    <property type="entry name" value="P-loop containing nucleotide triphosphate hydrolases"/>
    <property type="match status" value="1"/>
</dbReference>
<dbReference type="SUPFAM" id="SSF48452">
    <property type="entry name" value="TPR-like"/>
    <property type="match status" value="2"/>
</dbReference>
<dbReference type="InterPro" id="IPR001387">
    <property type="entry name" value="Cro/C1-type_HTH"/>
</dbReference>
<dbReference type="PANTHER" id="PTHR46082:SF6">
    <property type="entry name" value="AAA+ ATPASE DOMAIN-CONTAINING PROTEIN-RELATED"/>
    <property type="match status" value="1"/>
</dbReference>
<dbReference type="EMBL" id="BNJG01000002">
    <property type="protein sequence ID" value="GHO57268.1"/>
    <property type="molecule type" value="Genomic_DNA"/>
</dbReference>
<evidence type="ECO:0000313" key="3">
    <source>
        <dbReference type="Proteomes" id="UP000654345"/>
    </source>
</evidence>
<proteinExistence type="predicted"/>
<keyword evidence="3" id="KW-1185">Reference proteome</keyword>